<reference evidence="1" key="1">
    <citation type="submission" date="2011-07" db="EMBL/GenBank/DDBJ databases">
        <authorList>
            <person name="Coyne R."/>
            <person name="Brami D."/>
            <person name="Johnson J."/>
            <person name="Hostetler J."/>
            <person name="Hannick L."/>
            <person name="Clark T."/>
            <person name="Cassidy-Hanley D."/>
            <person name="Inman J."/>
        </authorList>
    </citation>
    <scope>NUCLEOTIDE SEQUENCE</scope>
    <source>
        <strain evidence="1">G5</strain>
    </source>
</reference>
<sequence>MNSKKINILKIKYKYIYIYKNKIKFNILKSMFLNRNINSNNRVFSYLIINQKKIINNKTYSMCKFSGYTKNVNRFISLGRHELNREAILGKLQNIKINSW</sequence>
<keyword evidence="1" id="KW-0689">Ribosomal protein</keyword>
<protein>
    <submittedName>
        <fullName evidence="1">Ribosomal protein S14</fullName>
    </submittedName>
</protein>
<geneLocation type="mitochondrion" evidence="1"/>
<accession>G1FLC0</accession>
<dbReference type="SUPFAM" id="SSF57716">
    <property type="entry name" value="Glucocorticoid receptor-like (DNA-binding domain)"/>
    <property type="match status" value="1"/>
</dbReference>
<organism evidence="1">
    <name type="scientific">Ichthyophthirius multifiliis</name>
    <name type="common">White spot disease agent</name>
    <name type="synonym">Ich</name>
    <dbReference type="NCBI Taxonomy" id="5932"/>
    <lineage>
        <taxon>Eukaryota</taxon>
        <taxon>Sar</taxon>
        <taxon>Alveolata</taxon>
        <taxon>Ciliophora</taxon>
        <taxon>Intramacronucleata</taxon>
        <taxon>Oligohymenophorea</taxon>
        <taxon>Hymenostomatida</taxon>
        <taxon>Ophryoglenina</taxon>
        <taxon>Ichthyophthirius</taxon>
    </lineage>
</organism>
<evidence type="ECO:0000313" key="1">
    <source>
        <dbReference type="EMBL" id="AEL89262.1"/>
    </source>
</evidence>
<dbReference type="GO" id="GO:0005840">
    <property type="term" value="C:ribosome"/>
    <property type="evidence" value="ECO:0007669"/>
    <property type="project" value="UniProtKB-KW"/>
</dbReference>
<name>G1FLC0_ICHMU</name>
<keyword evidence="1" id="KW-0496">Mitochondrion</keyword>
<dbReference type="EMBL" id="JN227086">
    <property type="protein sequence ID" value="AEL89262.1"/>
    <property type="molecule type" value="Genomic_DNA"/>
</dbReference>
<dbReference type="RefSeq" id="YP_004841720.1">
    <property type="nucleotide sequence ID" value="NC_015981.1"/>
</dbReference>
<gene>
    <name evidence="1" type="ORF">IMG5_M206957</name>
</gene>
<dbReference type="GeneID" id="11122988"/>
<proteinExistence type="predicted"/>
<keyword evidence="1" id="KW-0687">Ribonucleoprotein</keyword>
<dbReference type="AlphaFoldDB" id="G1FLC0"/>